<dbReference type="PANTHER" id="PTHR21366">
    <property type="entry name" value="GLYOXALASE FAMILY PROTEIN"/>
    <property type="match status" value="1"/>
</dbReference>
<dbReference type="InterPro" id="IPR037523">
    <property type="entry name" value="VOC_core"/>
</dbReference>
<dbReference type="InterPro" id="IPR004360">
    <property type="entry name" value="Glyas_Fos-R_dOase_dom"/>
</dbReference>
<dbReference type="Gene3D" id="3.10.180.10">
    <property type="entry name" value="2,3-Dihydroxybiphenyl 1,2-Dioxygenase, domain 1"/>
    <property type="match status" value="1"/>
</dbReference>
<gene>
    <name evidence="2" type="ORF">METZ01_LOCUS31679</name>
</gene>
<evidence type="ECO:0000259" key="1">
    <source>
        <dbReference type="PROSITE" id="PS51819"/>
    </source>
</evidence>
<proteinExistence type="predicted"/>
<feature type="domain" description="VOC" evidence="1">
    <location>
        <begin position="8"/>
        <end position="128"/>
    </location>
</feature>
<dbReference type="CDD" id="cd06587">
    <property type="entry name" value="VOC"/>
    <property type="match status" value="1"/>
</dbReference>
<sequence>MGLLDVQDVTHWSIAVNNLEESEEFYGEFLGLEHVGRLGNSRMTCFKVAEHRILLAERTNPQDVSAQTEEVVHHSFTVSPETLLKACKLFLERNVPIDGLVHRKQGFFTGRELYFFDPSGNKLELRDPTWSDGMPEPNVEELAQQA</sequence>
<evidence type="ECO:0000313" key="2">
    <source>
        <dbReference type="EMBL" id="SUZ78825.1"/>
    </source>
</evidence>
<dbReference type="PROSITE" id="PS51819">
    <property type="entry name" value="VOC"/>
    <property type="match status" value="1"/>
</dbReference>
<dbReference type="InterPro" id="IPR050383">
    <property type="entry name" value="GlyoxalaseI/FosfomycinResist"/>
</dbReference>
<dbReference type="InterPro" id="IPR029068">
    <property type="entry name" value="Glyas_Bleomycin-R_OHBP_Dase"/>
</dbReference>
<dbReference type="Pfam" id="PF00903">
    <property type="entry name" value="Glyoxalase"/>
    <property type="match status" value="1"/>
</dbReference>
<reference evidence="2" key="1">
    <citation type="submission" date="2018-05" db="EMBL/GenBank/DDBJ databases">
        <authorList>
            <person name="Lanie J.A."/>
            <person name="Ng W.-L."/>
            <person name="Kazmierczak K.M."/>
            <person name="Andrzejewski T.M."/>
            <person name="Davidsen T.M."/>
            <person name="Wayne K.J."/>
            <person name="Tettelin H."/>
            <person name="Glass J.I."/>
            <person name="Rusch D."/>
            <person name="Podicherti R."/>
            <person name="Tsui H.-C.T."/>
            <person name="Winkler M.E."/>
        </authorList>
    </citation>
    <scope>NUCLEOTIDE SEQUENCE</scope>
</reference>
<organism evidence="2">
    <name type="scientific">marine metagenome</name>
    <dbReference type="NCBI Taxonomy" id="408172"/>
    <lineage>
        <taxon>unclassified sequences</taxon>
        <taxon>metagenomes</taxon>
        <taxon>ecological metagenomes</taxon>
    </lineage>
</organism>
<dbReference type="EMBL" id="UINC01001368">
    <property type="protein sequence ID" value="SUZ78825.1"/>
    <property type="molecule type" value="Genomic_DNA"/>
</dbReference>
<name>A0A381QHL2_9ZZZZ</name>
<accession>A0A381QHL2</accession>
<dbReference type="SUPFAM" id="SSF54593">
    <property type="entry name" value="Glyoxalase/Bleomycin resistance protein/Dihydroxybiphenyl dioxygenase"/>
    <property type="match status" value="1"/>
</dbReference>
<dbReference type="AlphaFoldDB" id="A0A381QHL2"/>
<protein>
    <recommendedName>
        <fullName evidence="1">VOC domain-containing protein</fullName>
    </recommendedName>
</protein>